<dbReference type="EMBL" id="VSSQ01002261">
    <property type="protein sequence ID" value="MPM14331.1"/>
    <property type="molecule type" value="Genomic_DNA"/>
</dbReference>
<comment type="caution">
    <text evidence="1">The sequence shown here is derived from an EMBL/GenBank/DDBJ whole genome shotgun (WGS) entry which is preliminary data.</text>
</comment>
<accession>A0A644XEY7</accession>
<dbReference type="PANTHER" id="PTHR34071">
    <property type="entry name" value="5-NITROIMIDAZOLE ANTIBIOTICS RESISTANCE PROTEIN, NIMA-FAMILY-RELATED PROTEIN-RELATED"/>
    <property type="match status" value="1"/>
</dbReference>
<dbReference type="AlphaFoldDB" id="A0A644XEY7"/>
<dbReference type="InterPro" id="IPR024747">
    <property type="entry name" value="Pyridox_Oxase-rel"/>
</dbReference>
<dbReference type="Pfam" id="PF12900">
    <property type="entry name" value="Pyridox_ox_2"/>
    <property type="match status" value="1"/>
</dbReference>
<dbReference type="SUPFAM" id="SSF50475">
    <property type="entry name" value="FMN-binding split barrel"/>
    <property type="match status" value="1"/>
</dbReference>
<proteinExistence type="predicted"/>
<gene>
    <name evidence="1" type="ORF">SDC9_60693</name>
</gene>
<dbReference type="Gene3D" id="2.30.110.10">
    <property type="entry name" value="Electron Transport, Fmn-binding Protein, Chain A"/>
    <property type="match status" value="1"/>
</dbReference>
<sequence length="158" mass="18247">MKSMRRKDREMEKEDALELFQTAAWMTLSMISNDEGGEPYAIPLSFVLVGNELFFHGAKVGYKRDCLLSDNRVCVTAVANAETDAPAFSVAYQSVVAKGQAYLVEDEGQKREALMKLCEKYTPSEMERFESSWERHRMATDIWRIELKEWSGKQRKFE</sequence>
<organism evidence="1">
    <name type="scientific">bioreactor metagenome</name>
    <dbReference type="NCBI Taxonomy" id="1076179"/>
    <lineage>
        <taxon>unclassified sequences</taxon>
        <taxon>metagenomes</taxon>
        <taxon>ecological metagenomes</taxon>
    </lineage>
</organism>
<evidence type="ECO:0008006" key="2">
    <source>
        <dbReference type="Google" id="ProtNLM"/>
    </source>
</evidence>
<dbReference type="PANTHER" id="PTHR34071:SF2">
    <property type="entry name" value="FLAVIN-NUCLEOTIDE-BINDING PROTEIN"/>
    <property type="match status" value="1"/>
</dbReference>
<dbReference type="InterPro" id="IPR012349">
    <property type="entry name" value="Split_barrel_FMN-bd"/>
</dbReference>
<name>A0A644XEY7_9ZZZZ</name>
<reference evidence="1" key="1">
    <citation type="submission" date="2019-08" db="EMBL/GenBank/DDBJ databases">
        <authorList>
            <person name="Kucharzyk K."/>
            <person name="Murdoch R.W."/>
            <person name="Higgins S."/>
            <person name="Loffler F."/>
        </authorList>
    </citation>
    <scope>NUCLEOTIDE SEQUENCE</scope>
</reference>
<evidence type="ECO:0000313" key="1">
    <source>
        <dbReference type="EMBL" id="MPM14331.1"/>
    </source>
</evidence>
<protein>
    <recommendedName>
        <fullName evidence="2">Pyridoxamine 5'-phosphate oxidase putative domain-containing protein</fullName>
    </recommendedName>
</protein>